<dbReference type="PANTHER" id="PTHR47611:SF1">
    <property type="entry name" value="CCHC-TYPE DOMAIN-CONTAINING PROTEIN"/>
    <property type="match status" value="1"/>
</dbReference>
<sequence>MKQKRTGSQKEAPGQLPLPPEQNEAGCHFSVRRKMELKRSVHAELSLYLKEELEPEGTNKLKYWFVRQKKLPTLSKMARIYLAIPATSAASERVFSKGRGIVSLQRSSLNPDVVEELLCIKEWCQLTNGSFHF</sequence>
<dbReference type="OrthoDB" id="2506934at2759"/>
<dbReference type="AlphaFoldDB" id="A0A0L6UH40"/>
<proteinExistence type="predicted"/>
<dbReference type="InterPro" id="IPR012337">
    <property type="entry name" value="RNaseH-like_sf"/>
</dbReference>
<keyword evidence="4" id="KW-1185">Reference proteome</keyword>
<dbReference type="InterPro" id="IPR008906">
    <property type="entry name" value="HATC_C_dom"/>
</dbReference>
<dbReference type="GO" id="GO:0046983">
    <property type="term" value="F:protein dimerization activity"/>
    <property type="evidence" value="ECO:0007669"/>
    <property type="project" value="InterPro"/>
</dbReference>
<evidence type="ECO:0000256" key="1">
    <source>
        <dbReference type="SAM" id="MobiDB-lite"/>
    </source>
</evidence>
<name>A0A0L6UH40_9BASI</name>
<organism evidence="3 4">
    <name type="scientific">Puccinia sorghi</name>
    <dbReference type="NCBI Taxonomy" id="27349"/>
    <lineage>
        <taxon>Eukaryota</taxon>
        <taxon>Fungi</taxon>
        <taxon>Dikarya</taxon>
        <taxon>Basidiomycota</taxon>
        <taxon>Pucciniomycotina</taxon>
        <taxon>Pucciniomycetes</taxon>
        <taxon>Pucciniales</taxon>
        <taxon>Pucciniaceae</taxon>
        <taxon>Puccinia</taxon>
    </lineage>
</organism>
<feature type="region of interest" description="Disordered" evidence="1">
    <location>
        <begin position="1"/>
        <end position="25"/>
    </location>
</feature>
<dbReference type="Pfam" id="PF05699">
    <property type="entry name" value="Dimer_Tnp_hAT"/>
    <property type="match status" value="1"/>
</dbReference>
<dbReference type="SUPFAM" id="SSF53098">
    <property type="entry name" value="Ribonuclease H-like"/>
    <property type="match status" value="1"/>
</dbReference>
<evidence type="ECO:0000313" key="3">
    <source>
        <dbReference type="EMBL" id="KNZ47846.1"/>
    </source>
</evidence>
<dbReference type="PANTHER" id="PTHR47611">
    <property type="entry name" value="HAT DIMERISATION DOMAIN, C-TERMINAL"/>
    <property type="match status" value="1"/>
</dbReference>
<reference evidence="3 4" key="1">
    <citation type="submission" date="2015-08" db="EMBL/GenBank/DDBJ databases">
        <title>Next Generation Sequencing and Analysis of the Genome of Puccinia sorghi L Schw, the Causal Agent of Maize Common Rust.</title>
        <authorList>
            <person name="Rochi L."/>
            <person name="Burguener G."/>
            <person name="Darino M."/>
            <person name="Turjanski A."/>
            <person name="Kreff E."/>
            <person name="Dieguez M.J."/>
            <person name="Sacco F."/>
        </authorList>
    </citation>
    <scope>NUCLEOTIDE SEQUENCE [LARGE SCALE GENOMIC DNA]</scope>
    <source>
        <strain evidence="3 4">RO10H11247</strain>
    </source>
</reference>
<dbReference type="Proteomes" id="UP000037035">
    <property type="component" value="Unassembled WGS sequence"/>
</dbReference>
<feature type="domain" description="HAT C-terminal dimerisation" evidence="2">
    <location>
        <begin position="44"/>
        <end position="123"/>
    </location>
</feature>
<evidence type="ECO:0000259" key="2">
    <source>
        <dbReference type="Pfam" id="PF05699"/>
    </source>
</evidence>
<accession>A0A0L6UH40</accession>
<comment type="caution">
    <text evidence="3">The sequence shown here is derived from an EMBL/GenBank/DDBJ whole genome shotgun (WGS) entry which is preliminary data.</text>
</comment>
<dbReference type="VEuPathDB" id="FungiDB:VP01_609g9"/>
<protein>
    <recommendedName>
        <fullName evidence="2">HAT C-terminal dimerisation domain-containing protein</fullName>
    </recommendedName>
</protein>
<evidence type="ECO:0000313" key="4">
    <source>
        <dbReference type="Proteomes" id="UP000037035"/>
    </source>
</evidence>
<dbReference type="EMBL" id="LAVV01011385">
    <property type="protein sequence ID" value="KNZ47846.1"/>
    <property type="molecule type" value="Genomic_DNA"/>
</dbReference>
<gene>
    <name evidence="3" type="ORF">VP01_609g9</name>
</gene>